<dbReference type="Proteomes" id="UP000238916">
    <property type="component" value="Unassembled WGS sequence"/>
</dbReference>
<sequence length="54" mass="6162">MGSSCPNYGHFSAGYFAKFGIFFEPRNYEVKDLVMLQKLKLQPELKKVLAAVFC</sequence>
<gene>
    <name evidence="1" type="ORF">SBF1_5670007</name>
</gene>
<organism evidence="1 2">
    <name type="scientific">Candidatus Desulfosporosinus infrequens</name>
    <dbReference type="NCBI Taxonomy" id="2043169"/>
    <lineage>
        <taxon>Bacteria</taxon>
        <taxon>Bacillati</taxon>
        <taxon>Bacillota</taxon>
        <taxon>Clostridia</taxon>
        <taxon>Eubacteriales</taxon>
        <taxon>Desulfitobacteriaceae</taxon>
        <taxon>Desulfosporosinus</taxon>
    </lineage>
</organism>
<accession>A0A2U3LK95</accession>
<dbReference type="AlphaFoldDB" id="A0A2U3LK95"/>
<dbReference type="EMBL" id="OMOF01000520">
    <property type="protein sequence ID" value="SPF52381.1"/>
    <property type="molecule type" value="Genomic_DNA"/>
</dbReference>
<reference evidence="2" key="1">
    <citation type="submission" date="2018-02" db="EMBL/GenBank/DDBJ databases">
        <authorList>
            <person name="Hausmann B."/>
        </authorList>
    </citation>
    <scope>NUCLEOTIDE SEQUENCE [LARGE SCALE GENOMIC DNA]</scope>
    <source>
        <strain evidence="2">Peat soil MAG SbF1</strain>
    </source>
</reference>
<name>A0A2U3LK95_9FIRM</name>
<evidence type="ECO:0000313" key="2">
    <source>
        <dbReference type="Proteomes" id="UP000238916"/>
    </source>
</evidence>
<proteinExistence type="predicted"/>
<evidence type="ECO:0000313" key="1">
    <source>
        <dbReference type="EMBL" id="SPF52381.1"/>
    </source>
</evidence>
<protein>
    <submittedName>
        <fullName evidence="1">Uncharacterized protein</fullName>
    </submittedName>
</protein>